<evidence type="ECO:0000256" key="2">
    <source>
        <dbReference type="ARBA" id="ARBA00007330"/>
    </source>
</evidence>
<gene>
    <name evidence="9" type="ORF">JIN87_14785</name>
</gene>
<dbReference type="Gene3D" id="1.10.8.870">
    <property type="entry name" value="Alpha-glycerophosphate oxidase, cap domain"/>
    <property type="match status" value="1"/>
</dbReference>
<reference evidence="9" key="1">
    <citation type="submission" date="2021-01" db="EMBL/GenBank/DDBJ databases">
        <title>Modified the classification status of verrucomicrobia.</title>
        <authorList>
            <person name="Feng X."/>
        </authorList>
    </citation>
    <scope>NUCLEOTIDE SEQUENCE</scope>
    <source>
        <strain evidence="9">KCTC 13126</strain>
    </source>
</reference>
<dbReference type="Proteomes" id="UP000617628">
    <property type="component" value="Unassembled WGS sequence"/>
</dbReference>
<organism evidence="9 10">
    <name type="scientific">Pelagicoccus mobilis</name>
    <dbReference type="NCBI Taxonomy" id="415221"/>
    <lineage>
        <taxon>Bacteria</taxon>
        <taxon>Pseudomonadati</taxon>
        <taxon>Verrucomicrobiota</taxon>
        <taxon>Opitutia</taxon>
        <taxon>Puniceicoccales</taxon>
        <taxon>Pelagicoccaceae</taxon>
        <taxon>Pelagicoccus</taxon>
    </lineage>
</organism>
<dbReference type="PRINTS" id="PR01001">
    <property type="entry name" value="FADG3PDH"/>
</dbReference>
<dbReference type="SUPFAM" id="SSF51905">
    <property type="entry name" value="FAD/NAD(P)-binding domain"/>
    <property type="match status" value="1"/>
</dbReference>
<dbReference type="InterPro" id="IPR000447">
    <property type="entry name" value="G3P_DH_FAD-dep"/>
</dbReference>
<dbReference type="InterPro" id="IPR031656">
    <property type="entry name" value="DAO_C"/>
</dbReference>
<protein>
    <submittedName>
        <fullName evidence="9">Glycerol-3-phosphate dehydrogenase/oxidase</fullName>
    </submittedName>
</protein>
<dbReference type="PANTHER" id="PTHR11985">
    <property type="entry name" value="GLYCEROL-3-PHOSPHATE DEHYDROGENASE"/>
    <property type="match status" value="1"/>
</dbReference>
<dbReference type="RefSeq" id="WP_200356356.1">
    <property type="nucleotide sequence ID" value="NZ_JAENIL010000026.1"/>
</dbReference>
<evidence type="ECO:0000256" key="1">
    <source>
        <dbReference type="ARBA" id="ARBA00001974"/>
    </source>
</evidence>
<evidence type="ECO:0000256" key="5">
    <source>
        <dbReference type="ARBA" id="ARBA00022827"/>
    </source>
</evidence>
<keyword evidence="6" id="KW-0560">Oxidoreductase</keyword>
<dbReference type="InterPro" id="IPR006076">
    <property type="entry name" value="FAD-dep_OxRdtase"/>
</dbReference>
<dbReference type="GO" id="GO:0004368">
    <property type="term" value="F:glycerol-3-phosphate dehydrogenase (quinone) activity"/>
    <property type="evidence" value="ECO:0007669"/>
    <property type="project" value="InterPro"/>
</dbReference>
<evidence type="ECO:0000256" key="3">
    <source>
        <dbReference type="ARBA" id="ARBA00022630"/>
    </source>
</evidence>
<proteinExistence type="inferred from homology"/>
<dbReference type="EMBL" id="JAENIL010000026">
    <property type="protein sequence ID" value="MBK1878143.1"/>
    <property type="molecule type" value="Genomic_DNA"/>
</dbReference>
<comment type="caution">
    <text evidence="9">The sequence shown here is derived from an EMBL/GenBank/DDBJ whole genome shotgun (WGS) entry which is preliminary data.</text>
</comment>
<evidence type="ECO:0000256" key="6">
    <source>
        <dbReference type="ARBA" id="ARBA00023002"/>
    </source>
</evidence>
<name>A0A934RXI1_9BACT</name>
<accession>A0A934RXI1</accession>
<dbReference type="Gene3D" id="3.30.9.10">
    <property type="entry name" value="D-Amino Acid Oxidase, subunit A, domain 2"/>
    <property type="match status" value="1"/>
</dbReference>
<dbReference type="Pfam" id="PF01266">
    <property type="entry name" value="DAO"/>
    <property type="match status" value="1"/>
</dbReference>
<dbReference type="AlphaFoldDB" id="A0A934RXI1"/>
<evidence type="ECO:0000259" key="8">
    <source>
        <dbReference type="Pfam" id="PF16901"/>
    </source>
</evidence>
<keyword evidence="10" id="KW-1185">Reference proteome</keyword>
<sequence>MNREKAFDALSHSNDPFDLLIIGGGATGLGTAVDAATRGLRVALIEQSDFAKGTSSRSTKLVHGGVRYLRQGNVSLVLEALRERGLLYRNAPHLVRDMAFVIPNYKWWEGPFYGVGMKVYDALAGKLGIAPSRWLDKEETLARIPTVETEGLTGGVVYHDGQFDDSRLAINLAQTAVKQGACLANYVKCTGLIKEDDTVRGVQAECQESGKQIEVRADCVVNATGTFVDGLRQIDDPSCHAIVSLSQGIHIVLPKSFLPTDSAIMIPKTADGRVLFAVPWHDRVVVGTTDTPLKQNSLEPRALEEERAFIMEHAQQYLTNDPTPDDVLSIYAGLRPLVKAGNSEDTASLSRDHTILVSNSGLLTVTGGKWTTYRKMAEDVVDHVELLIGKEAEPCCTKQLPLVGSTDELDASANLALYGSEASHIQRILSDRPESVELIHPRLPYQQAEVIYHVHTEMARTVEDVLSRRTRALLLDANAASEAAATVAKLMAVELKQDDTWQQKQVSDFQTLARGYIFTDSASLQ</sequence>
<feature type="domain" description="Alpha-glycerophosphate oxidase C-terminal" evidence="8">
    <location>
        <begin position="395"/>
        <end position="500"/>
    </location>
</feature>
<dbReference type="GO" id="GO:0006071">
    <property type="term" value="P:glycerol metabolic process"/>
    <property type="evidence" value="ECO:0007669"/>
    <property type="project" value="UniProtKB-KW"/>
</dbReference>
<evidence type="ECO:0000256" key="4">
    <source>
        <dbReference type="ARBA" id="ARBA00022798"/>
    </source>
</evidence>
<keyword evidence="3" id="KW-0285">Flavoprotein</keyword>
<evidence type="ECO:0000313" key="9">
    <source>
        <dbReference type="EMBL" id="MBK1878143.1"/>
    </source>
</evidence>
<feature type="domain" description="FAD dependent oxidoreductase" evidence="7">
    <location>
        <begin position="18"/>
        <end position="374"/>
    </location>
</feature>
<dbReference type="Gene3D" id="3.50.50.60">
    <property type="entry name" value="FAD/NAD(P)-binding domain"/>
    <property type="match status" value="1"/>
</dbReference>
<evidence type="ECO:0000313" key="10">
    <source>
        <dbReference type="Proteomes" id="UP000617628"/>
    </source>
</evidence>
<dbReference type="PANTHER" id="PTHR11985:SF35">
    <property type="entry name" value="ANAEROBIC GLYCEROL-3-PHOSPHATE DEHYDROGENASE SUBUNIT A"/>
    <property type="match status" value="1"/>
</dbReference>
<dbReference type="PROSITE" id="PS00978">
    <property type="entry name" value="FAD_G3PDH_2"/>
    <property type="match status" value="1"/>
</dbReference>
<dbReference type="GO" id="GO:0046168">
    <property type="term" value="P:glycerol-3-phosphate catabolic process"/>
    <property type="evidence" value="ECO:0007669"/>
    <property type="project" value="TreeGrafter"/>
</dbReference>
<dbReference type="Pfam" id="PF16901">
    <property type="entry name" value="DAO_C"/>
    <property type="match status" value="1"/>
</dbReference>
<comment type="similarity">
    <text evidence="2">Belongs to the FAD-dependent glycerol-3-phosphate dehydrogenase family.</text>
</comment>
<keyword evidence="5" id="KW-0274">FAD</keyword>
<dbReference type="InterPro" id="IPR036188">
    <property type="entry name" value="FAD/NAD-bd_sf"/>
</dbReference>
<dbReference type="InterPro" id="IPR038299">
    <property type="entry name" value="DAO_C_sf"/>
</dbReference>
<comment type="cofactor">
    <cofactor evidence="1">
        <name>FAD</name>
        <dbReference type="ChEBI" id="CHEBI:57692"/>
    </cofactor>
</comment>
<evidence type="ECO:0000259" key="7">
    <source>
        <dbReference type="Pfam" id="PF01266"/>
    </source>
</evidence>
<keyword evidence="4" id="KW-0319">Glycerol metabolism</keyword>